<organism evidence="3 4">
    <name type="scientific">Lentzea atacamensis</name>
    <dbReference type="NCBI Taxonomy" id="531938"/>
    <lineage>
        <taxon>Bacteria</taxon>
        <taxon>Bacillati</taxon>
        <taxon>Actinomycetota</taxon>
        <taxon>Actinomycetes</taxon>
        <taxon>Pseudonocardiales</taxon>
        <taxon>Pseudonocardiaceae</taxon>
        <taxon>Lentzea</taxon>
    </lineage>
</organism>
<comment type="caution">
    <text evidence="3">The sequence shown here is derived from an EMBL/GenBank/DDBJ whole genome shotgun (WGS) entry which is preliminary data.</text>
</comment>
<dbReference type="Pfam" id="PF20254">
    <property type="entry name" value="DMFA2_C"/>
    <property type="match status" value="1"/>
</dbReference>
<proteinExistence type="predicted"/>
<evidence type="ECO:0000256" key="1">
    <source>
        <dbReference type="SAM" id="MobiDB-lite"/>
    </source>
</evidence>
<evidence type="ECO:0000313" key="4">
    <source>
        <dbReference type="Proteomes" id="UP000246005"/>
    </source>
</evidence>
<gene>
    <name evidence="3" type="ORF">C8D88_112206</name>
</gene>
<name>A0A316HQS1_9PSEU</name>
<dbReference type="EMBL" id="QGHB01000012">
    <property type="protein sequence ID" value="PWK82955.1"/>
    <property type="molecule type" value="Genomic_DNA"/>
</dbReference>
<feature type="compositionally biased region" description="Polar residues" evidence="1">
    <location>
        <begin position="402"/>
        <end position="415"/>
    </location>
</feature>
<evidence type="ECO:0000259" key="2">
    <source>
        <dbReference type="Pfam" id="PF20254"/>
    </source>
</evidence>
<protein>
    <recommendedName>
        <fullName evidence="2">N,N-dimethylformamidase beta subunit-like C-terminal domain-containing protein</fullName>
    </recommendedName>
</protein>
<feature type="region of interest" description="Disordered" evidence="1">
    <location>
        <begin position="395"/>
        <end position="429"/>
    </location>
</feature>
<feature type="domain" description="N,N-dimethylformamidase beta subunit-like C-terminal" evidence="2">
    <location>
        <begin position="139"/>
        <end position="401"/>
    </location>
</feature>
<dbReference type="AlphaFoldDB" id="A0A316HQS1"/>
<reference evidence="3 4" key="1">
    <citation type="submission" date="2018-05" db="EMBL/GenBank/DDBJ databases">
        <title>Genomic Encyclopedia of Type Strains, Phase IV (KMG-IV): sequencing the most valuable type-strain genomes for metagenomic binning, comparative biology and taxonomic classification.</title>
        <authorList>
            <person name="Goeker M."/>
        </authorList>
    </citation>
    <scope>NUCLEOTIDE SEQUENCE [LARGE SCALE GENOMIC DNA]</scope>
    <source>
        <strain evidence="3 4">DSM 45480</strain>
    </source>
</reference>
<evidence type="ECO:0000313" key="3">
    <source>
        <dbReference type="EMBL" id="PWK82955.1"/>
    </source>
</evidence>
<accession>A0A316HQS1</accession>
<dbReference type="Gene3D" id="3.40.50.880">
    <property type="match status" value="1"/>
</dbReference>
<dbReference type="InterPro" id="IPR029062">
    <property type="entry name" value="Class_I_gatase-like"/>
</dbReference>
<dbReference type="Proteomes" id="UP000246005">
    <property type="component" value="Unassembled WGS sequence"/>
</dbReference>
<sequence>MFGGWDGIFYAVAARGDMYWFRYLAGDGSNMPGAWANNGNAIHIGTGFDHGSCVERFAENGVVYAVWVNKDHNRPDRELRWYKLRNHTTVDRDGVVWINGNGALVGTGFTVTRAANLQGYTSWSVPEGGQLPVAIEQGGAHEVWAPRTFTGRRQLLQQGYRANGCNWQTDSTVPRGSWESGFHVVELEGAYGMRQYIPFVVKPQQPRHKVALLLPYLTHNAYNHWGGHFQYTWDDRAARRRITTQRPFANAYIEAPGFIDARFYGDLLLLKWFSDNNVAYDCYQDTDLHNPAWLSQYKVLVLATHPEYWTPQMRDAVENYLAGGGRVTYTGGNGMYERVDHLAQAGPYVLHRNVDGNRWLWRDQGRPESLVLGVAYDSYSYMDMHPYVVDAEHPSWRAPGSRSATSSARPGTTSRPAAGRSTRALVRAPRHRASSSSLTAYSTAAPRCACCRSRTADGCSARVPCVSTVRWPMTRGCRGFS</sequence>
<dbReference type="InterPro" id="IPR046540">
    <property type="entry name" value="DMFA2_C"/>
</dbReference>